<feature type="domain" description="MobA/VirD2-like nuclease" evidence="1">
    <location>
        <begin position="17"/>
        <end position="146"/>
    </location>
</feature>
<name>A0A415N759_9BACE</name>
<evidence type="ECO:0000313" key="2">
    <source>
        <dbReference type="EMBL" id="RHL91548.1"/>
    </source>
</evidence>
<gene>
    <name evidence="2" type="ORF">DWZ95_14030</name>
</gene>
<proteinExistence type="predicted"/>
<dbReference type="RefSeq" id="WP_118423231.1">
    <property type="nucleotide sequence ID" value="NZ_JADMTM010000013.1"/>
</dbReference>
<evidence type="ECO:0000313" key="3">
    <source>
        <dbReference type="Proteomes" id="UP000285013"/>
    </source>
</evidence>
<evidence type="ECO:0000259" key="1">
    <source>
        <dbReference type="Pfam" id="PF03432"/>
    </source>
</evidence>
<dbReference type="AlphaFoldDB" id="A0A415N759"/>
<dbReference type="Proteomes" id="UP000285013">
    <property type="component" value="Unassembled WGS sequence"/>
</dbReference>
<sequence>MIGKQTKGTSFSGCVCYVLREDKSKLLEPVGVEGTPEQMAEQFELQTLLNDKVKNTVGHTSLNFSPEDGERLKTDDKLMLKIAHDYMAKMGTENTQYIVVRHTDREHSHCHIVFNRVDNDGKTISDKNDFYRNEKVCKMLTSKYRLHFANGRDNIKEERLRPYDKAKHKVYKALKEELPHARNWNELKEALSERNIEMKFKVSRTTREVQGVKFEYGGISFSGSKVSREFSYMNIDYQLRQNAFEDDFNHRQAAIRQSKQETVQTVLQNSSEDNSGSSFGLFSISGSSYNVADAEANQEMAEILRKKKKAKRKRDMRL</sequence>
<organism evidence="2 3">
    <name type="scientific">Bacteroides intestinalis</name>
    <dbReference type="NCBI Taxonomy" id="329854"/>
    <lineage>
        <taxon>Bacteria</taxon>
        <taxon>Pseudomonadati</taxon>
        <taxon>Bacteroidota</taxon>
        <taxon>Bacteroidia</taxon>
        <taxon>Bacteroidales</taxon>
        <taxon>Bacteroidaceae</taxon>
        <taxon>Bacteroides</taxon>
    </lineage>
</organism>
<reference evidence="2 3" key="1">
    <citation type="submission" date="2018-08" db="EMBL/GenBank/DDBJ databases">
        <title>A genome reference for cultivated species of the human gut microbiota.</title>
        <authorList>
            <person name="Zou Y."/>
            <person name="Xue W."/>
            <person name="Luo G."/>
        </authorList>
    </citation>
    <scope>NUCLEOTIDE SEQUENCE [LARGE SCALE GENOMIC DNA]</scope>
    <source>
        <strain evidence="2 3">AF36-16BH</strain>
    </source>
</reference>
<dbReference type="Pfam" id="PF03432">
    <property type="entry name" value="Relaxase"/>
    <property type="match status" value="1"/>
</dbReference>
<protein>
    <submittedName>
        <fullName evidence="2">Mobilization protein</fullName>
    </submittedName>
</protein>
<accession>A0A415N759</accession>
<dbReference type="EMBL" id="QRPE01000017">
    <property type="protein sequence ID" value="RHL91548.1"/>
    <property type="molecule type" value="Genomic_DNA"/>
</dbReference>
<comment type="caution">
    <text evidence="2">The sequence shown here is derived from an EMBL/GenBank/DDBJ whole genome shotgun (WGS) entry which is preliminary data.</text>
</comment>
<dbReference type="InterPro" id="IPR005094">
    <property type="entry name" value="Endonuclease_MobA/VirD2"/>
</dbReference>